<keyword evidence="1" id="KW-0472">Membrane</keyword>
<feature type="non-terminal residue" evidence="2">
    <location>
        <position position="45"/>
    </location>
</feature>
<protein>
    <submittedName>
        <fullName evidence="2">Uncharacterized protein</fullName>
    </submittedName>
</protein>
<keyword evidence="1" id="KW-1133">Transmembrane helix</keyword>
<feature type="transmembrane region" description="Helical" evidence="1">
    <location>
        <begin position="27"/>
        <end position="44"/>
    </location>
</feature>
<keyword evidence="1" id="KW-0812">Transmembrane</keyword>
<evidence type="ECO:0000313" key="2">
    <source>
        <dbReference type="EMBL" id="CDW48273.1"/>
    </source>
</evidence>
<dbReference type="EMBL" id="HACA01030912">
    <property type="protein sequence ID" value="CDW48273.1"/>
    <property type="molecule type" value="Transcribed_RNA"/>
</dbReference>
<sequence length="45" mass="5350">MIKFVSIINGEKPRVLYNSNKRQSDKFVFQSFFFCEIIILIIPIL</sequence>
<accession>A0A0K2VCL1</accession>
<reference evidence="2" key="1">
    <citation type="submission" date="2014-05" db="EMBL/GenBank/DDBJ databases">
        <authorList>
            <person name="Chronopoulou M."/>
        </authorList>
    </citation>
    <scope>NUCLEOTIDE SEQUENCE</scope>
    <source>
        <tissue evidence="2">Whole organism</tissue>
    </source>
</reference>
<name>A0A0K2VCL1_LEPSM</name>
<dbReference type="AlphaFoldDB" id="A0A0K2VCL1"/>
<evidence type="ECO:0000256" key="1">
    <source>
        <dbReference type="SAM" id="Phobius"/>
    </source>
</evidence>
<organism evidence="2">
    <name type="scientific">Lepeophtheirus salmonis</name>
    <name type="common">Salmon louse</name>
    <name type="synonym">Caligus salmonis</name>
    <dbReference type="NCBI Taxonomy" id="72036"/>
    <lineage>
        <taxon>Eukaryota</taxon>
        <taxon>Metazoa</taxon>
        <taxon>Ecdysozoa</taxon>
        <taxon>Arthropoda</taxon>
        <taxon>Crustacea</taxon>
        <taxon>Multicrustacea</taxon>
        <taxon>Hexanauplia</taxon>
        <taxon>Copepoda</taxon>
        <taxon>Siphonostomatoida</taxon>
        <taxon>Caligidae</taxon>
        <taxon>Lepeophtheirus</taxon>
    </lineage>
</organism>
<proteinExistence type="predicted"/>